<evidence type="ECO:0000313" key="2">
    <source>
        <dbReference type="EMBL" id="TDH61875.1"/>
    </source>
</evidence>
<feature type="chain" id="PRO_5020615981" evidence="1">
    <location>
        <begin position="20"/>
        <end position="90"/>
    </location>
</feature>
<organism evidence="2 3">
    <name type="scientific">Dankookia rubra</name>
    <dbReference type="NCBI Taxonomy" id="1442381"/>
    <lineage>
        <taxon>Bacteria</taxon>
        <taxon>Pseudomonadati</taxon>
        <taxon>Pseudomonadota</taxon>
        <taxon>Alphaproteobacteria</taxon>
        <taxon>Acetobacterales</taxon>
        <taxon>Roseomonadaceae</taxon>
        <taxon>Dankookia</taxon>
    </lineage>
</organism>
<dbReference type="AlphaFoldDB" id="A0A4V3AA61"/>
<keyword evidence="1" id="KW-0732">Signal</keyword>
<proteinExistence type="predicted"/>
<keyword evidence="3" id="KW-1185">Reference proteome</keyword>
<protein>
    <submittedName>
        <fullName evidence="2">Uncharacterized protein</fullName>
    </submittedName>
</protein>
<dbReference type="EMBL" id="SMSJ01000016">
    <property type="protein sequence ID" value="TDH61875.1"/>
    <property type="molecule type" value="Genomic_DNA"/>
</dbReference>
<comment type="caution">
    <text evidence="2">The sequence shown here is derived from an EMBL/GenBank/DDBJ whole genome shotgun (WGS) entry which is preliminary data.</text>
</comment>
<feature type="signal peptide" evidence="1">
    <location>
        <begin position="1"/>
        <end position="19"/>
    </location>
</feature>
<dbReference type="OrthoDB" id="7268862at2"/>
<dbReference type="RefSeq" id="WP_133289245.1">
    <property type="nucleotide sequence ID" value="NZ_SMSJ01000016.1"/>
</dbReference>
<evidence type="ECO:0000313" key="3">
    <source>
        <dbReference type="Proteomes" id="UP000295096"/>
    </source>
</evidence>
<name>A0A4V3AA61_9PROT</name>
<reference evidence="2 3" key="1">
    <citation type="journal article" date="2016" name="J. Microbiol.">
        <title>Dankookia rubra gen. nov., sp. nov., an alphaproteobacterium isolated from sediment of a shallow stream.</title>
        <authorList>
            <person name="Kim W.H."/>
            <person name="Kim D.H."/>
            <person name="Kang K."/>
            <person name="Ahn T.Y."/>
        </authorList>
    </citation>
    <scope>NUCLEOTIDE SEQUENCE [LARGE SCALE GENOMIC DNA]</scope>
    <source>
        <strain evidence="2 3">JCM30602</strain>
    </source>
</reference>
<evidence type="ECO:0000256" key="1">
    <source>
        <dbReference type="SAM" id="SignalP"/>
    </source>
</evidence>
<dbReference type="Proteomes" id="UP000295096">
    <property type="component" value="Unassembled WGS sequence"/>
</dbReference>
<sequence>MRLAALFALGAIVAPPTLAQELPPLLKPRQDVAITYRLPTPPFAGGKHRLQTFVAAATGWQRQENAGLVGITYPEAKRRYMFSTNRQDAL</sequence>
<gene>
    <name evidence="2" type="ORF">E2C06_14085</name>
</gene>
<accession>A0A4V3AA61</accession>